<sequence>MHHPPTQSLAVARCLCEGHLHPGSWCGRFGAPACMGNEDRRLATSCDRNEPEPQDFPTQQEEEEGTRPRRRRDARVVSFQLPPSTLSSADGAYFGWIARWYQATLADRRSIRWLTSTLTRALNAVRGSATQRSHRTRPPSRTSRRRWHQATLDSETALLKCSWPVPQTERLFLPTFLVDERRADRYADRTYVANGAFGRVYRVREERCATSDRWYALKILQKSNVSGRGRLEMGAGRMQLTTVSLLQIVQSGAVGQVTDEVKIQTICGHHPFIVACVDYWQNRTCIFLLSTFYSNGELFQRLKYFTSQLIQLYVAELALALDFLHNAGIIYRDLKPENVLLDDRFHLKLIDFGLSKWLSVGSRTRTFCGTPQYMGNEAYSACRAVERELKSEGFIPHSTVMNARSQTFDLRMEGRQVDEAVLSIFHTILFHRSLGKFMYTEEAMYSVGTIGYRDVDCDFIDFTYVCCTSPRLEETLRREVGNFSRQLRSNDSGGTGQISLEFFQRKKTRWPFQTDCIPWEVWTIRLELLTLTNEDDRLVCRERVSDMLTDKVFLITEIMNRHDYVPKIPNQTELDLVFDTTYPDVQPYLFQFRFSTAGPSGSSVSNTMKKLIKETLASL</sequence>
<evidence type="ECO:0000259" key="5">
    <source>
        <dbReference type="PROSITE" id="PS50011"/>
    </source>
</evidence>
<name>A0A182R0U7_9DIPT</name>
<dbReference type="Proteomes" id="UP000075886">
    <property type="component" value="Unassembled WGS sequence"/>
</dbReference>
<dbReference type="PROSITE" id="PS00108">
    <property type="entry name" value="PROTEIN_KINASE_ST"/>
    <property type="match status" value="1"/>
</dbReference>
<dbReference type="PROSITE" id="PS50011">
    <property type="entry name" value="PROTEIN_KINASE_DOM"/>
    <property type="match status" value="1"/>
</dbReference>
<proteinExistence type="inferred from homology"/>
<dbReference type="GO" id="GO:0000045">
    <property type="term" value="P:autophagosome assembly"/>
    <property type="evidence" value="ECO:0007669"/>
    <property type="project" value="TreeGrafter"/>
</dbReference>
<dbReference type="EMBL" id="AXCN02001352">
    <property type="status" value="NOT_ANNOTATED_CDS"/>
    <property type="molecule type" value="Genomic_DNA"/>
</dbReference>
<keyword evidence="3" id="KW-0072">Autophagy</keyword>
<dbReference type="STRING" id="69004.A0A182R0U7"/>
<comment type="similarity">
    <text evidence="1">Belongs to the ATG101 family.</text>
</comment>
<dbReference type="EnsemblMetazoa" id="AFAF020754-RA">
    <property type="protein sequence ID" value="AFAF020754-PA"/>
    <property type="gene ID" value="AFAF020754"/>
</dbReference>
<organism evidence="6 7">
    <name type="scientific">Anopheles farauti</name>
    <dbReference type="NCBI Taxonomy" id="69004"/>
    <lineage>
        <taxon>Eukaryota</taxon>
        <taxon>Metazoa</taxon>
        <taxon>Ecdysozoa</taxon>
        <taxon>Arthropoda</taxon>
        <taxon>Hexapoda</taxon>
        <taxon>Insecta</taxon>
        <taxon>Pterygota</taxon>
        <taxon>Neoptera</taxon>
        <taxon>Endopterygota</taxon>
        <taxon>Diptera</taxon>
        <taxon>Nematocera</taxon>
        <taxon>Culicoidea</taxon>
        <taxon>Culicidae</taxon>
        <taxon>Anophelinae</taxon>
        <taxon>Anopheles</taxon>
    </lineage>
</organism>
<feature type="region of interest" description="Disordered" evidence="4">
    <location>
        <begin position="125"/>
        <end position="147"/>
    </location>
</feature>
<dbReference type="Pfam" id="PF00069">
    <property type="entry name" value="Pkinase"/>
    <property type="match status" value="1"/>
</dbReference>
<dbReference type="Gene3D" id="3.30.200.20">
    <property type="entry name" value="Phosphorylase Kinase, domain 1"/>
    <property type="match status" value="1"/>
</dbReference>
<reference evidence="7" key="1">
    <citation type="submission" date="2014-01" db="EMBL/GenBank/DDBJ databases">
        <title>The Genome Sequence of Anopheles farauti FAR1 (V2).</title>
        <authorList>
            <consortium name="The Broad Institute Genomics Platform"/>
            <person name="Neafsey D.E."/>
            <person name="Besansky N."/>
            <person name="Howell P."/>
            <person name="Walton C."/>
            <person name="Young S.K."/>
            <person name="Zeng Q."/>
            <person name="Gargeya S."/>
            <person name="Fitzgerald M."/>
            <person name="Haas B."/>
            <person name="Abouelleil A."/>
            <person name="Allen A.W."/>
            <person name="Alvarado L."/>
            <person name="Arachchi H.M."/>
            <person name="Berlin A.M."/>
            <person name="Chapman S.B."/>
            <person name="Gainer-Dewar J."/>
            <person name="Goldberg J."/>
            <person name="Griggs A."/>
            <person name="Gujja S."/>
            <person name="Hansen M."/>
            <person name="Howarth C."/>
            <person name="Imamovic A."/>
            <person name="Ireland A."/>
            <person name="Larimer J."/>
            <person name="McCowan C."/>
            <person name="Murphy C."/>
            <person name="Pearson M."/>
            <person name="Poon T.W."/>
            <person name="Priest M."/>
            <person name="Roberts A."/>
            <person name="Saif S."/>
            <person name="Shea T."/>
            <person name="Sisk P."/>
            <person name="Sykes S."/>
            <person name="Wortman J."/>
            <person name="Nusbaum C."/>
            <person name="Birren B."/>
        </authorList>
    </citation>
    <scope>NUCLEOTIDE SEQUENCE [LARGE SCALE GENOMIC DNA]</scope>
    <source>
        <strain evidence="7">FAR1</strain>
    </source>
</reference>
<reference evidence="6" key="2">
    <citation type="submission" date="2020-05" db="UniProtKB">
        <authorList>
            <consortium name="EnsemblMetazoa"/>
        </authorList>
    </citation>
    <scope>IDENTIFICATION</scope>
    <source>
        <strain evidence="6">FAR1</strain>
    </source>
</reference>
<accession>A0A182R0U7</accession>
<dbReference type="GO" id="GO:1990316">
    <property type="term" value="C:Atg1/ULK1 kinase complex"/>
    <property type="evidence" value="ECO:0007669"/>
    <property type="project" value="TreeGrafter"/>
</dbReference>
<evidence type="ECO:0000313" key="7">
    <source>
        <dbReference type="Proteomes" id="UP000075886"/>
    </source>
</evidence>
<protein>
    <recommendedName>
        <fullName evidence="2">Autophagy-related protein 101</fullName>
    </recommendedName>
</protein>
<feature type="region of interest" description="Disordered" evidence="4">
    <location>
        <begin position="44"/>
        <end position="73"/>
    </location>
</feature>
<dbReference type="GO" id="GO:0004672">
    <property type="term" value="F:protein kinase activity"/>
    <property type="evidence" value="ECO:0007669"/>
    <property type="project" value="InterPro"/>
</dbReference>
<dbReference type="InterPro" id="IPR012445">
    <property type="entry name" value="ATG101"/>
</dbReference>
<evidence type="ECO:0000256" key="4">
    <source>
        <dbReference type="SAM" id="MobiDB-lite"/>
    </source>
</evidence>
<feature type="domain" description="Protein kinase" evidence="5">
    <location>
        <begin position="186"/>
        <end position="554"/>
    </location>
</feature>
<dbReference type="AlphaFoldDB" id="A0A182R0U7"/>
<dbReference type="InterPro" id="IPR008271">
    <property type="entry name" value="Ser/Thr_kinase_AS"/>
</dbReference>
<evidence type="ECO:0000256" key="1">
    <source>
        <dbReference type="ARBA" id="ARBA00007130"/>
    </source>
</evidence>
<dbReference type="SMART" id="SM00220">
    <property type="entry name" value="S_TKc"/>
    <property type="match status" value="1"/>
</dbReference>
<dbReference type="InterPro" id="IPR011009">
    <property type="entry name" value="Kinase-like_dom_sf"/>
</dbReference>
<dbReference type="VEuPathDB" id="VectorBase:AFAF020754"/>
<feature type="compositionally biased region" description="Basic residues" evidence="4">
    <location>
        <begin position="132"/>
        <end position="147"/>
    </location>
</feature>
<dbReference type="InterPro" id="IPR000719">
    <property type="entry name" value="Prot_kinase_dom"/>
</dbReference>
<evidence type="ECO:0000256" key="2">
    <source>
        <dbReference type="ARBA" id="ARBA00018874"/>
    </source>
</evidence>
<dbReference type="GO" id="GO:0019901">
    <property type="term" value="F:protein kinase binding"/>
    <property type="evidence" value="ECO:0007669"/>
    <property type="project" value="TreeGrafter"/>
</dbReference>
<dbReference type="GO" id="GO:0005524">
    <property type="term" value="F:ATP binding"/>
    <property type="evidence" value="ECO:0007669"/>
    <property type="project" value="InterPro"/>
</dbReference>
<dbReference type="SUPFAM" id="SSF56112">
    <property type="entry name" value="Protein kinase-like (PK-like)"/>
    <property type="match status" value="1"/>
</dbReference>
<dbReference type="GO" id="GO:0000407">
    <property type="term" value="C:phagophore assembly site"/>
    <property type="evidence" value="ECO:0007669"/>
    <property type="project" value="TreeGrafter"/>
</dbReference>
<evidence type="ECO:0000256" key="3">
    <source>
        <dbReference type="ARBA" id="ARBA00023006"/>
    </source>
</evidence>
<evidence type="ECO:0000313" key="6">
    <source>
        <dbReference type="EnsemblMetazoa" id="AFAF020754-PA"/>
    </source>
</evidence>
<dbReference type="Gene3D" id="1.10.510.10">
    <property type="entry name" value="Transferase(Phosphotransferase) domain 1"/>
    <property type="match status" value="1"/>
</dbReference>
<dbReference type="Pfam" id="PF07855">
    <property type="entry name" value="ATG101"/>
    <property type="match status" value="1"/>
</dbReference>
<dbReference type="PANTHER" id="PTHR13292:SF0">
    <property type="entry name" value="AUTOPHAGY-RELATED PROTEIN 101"/>
    <property type="match status" value="1"/>
</dbReference>
<dbReference type="PANTHER" id="PTHR13292">
    <property type="entry name" value="AUTOPHAGY-RELATED PROTEIN 101"/>
    <property type="match status" value="1"/>
</dbReference>
<keyword evidence="7" id="KW-1185">Reference proteome</keyword>